<sequence>MLDGLLGTGFKAKCKSDIKSIKARIEIARRRAEAKQRFLKDDLAKLLVNGLDVDAFNRTEEYLAGQNILASYDFIEQTCEYITGQLSCMQRQRECPEECREAVGSLMFAAARFSDLPELRDLRNLLRERYGNSLECFVNQKFLEKLNSRPPERETKIRLLEDISSEYSLKWDAKGFEQRMAPPSNTVQIQSQSSKHGSNYVALKEYNQLRKNYGSAKPSNCEYPTTEKRSELANAANGGDKMHSSAEGTFYLREDNIPKSKKQDALRQNHNYVNNGERKHGYREGFSKEEYSTTETDKRDVTKQRPELVKAKDQVQQSKDVEYLRRKKPDIHNPNDTMEGRPEKLNNEILFHNGKAAEKFKSNHAKEDGCQQSMRSRRSHDTKRSENVDTGFMIQNNRVNNNSKGNSEITPLHGQSPVDRQDLSSTPKYINERDVEKFRMNGLGENSVPVPPYSRSINGMLPPPYTKPRDGKHKSSGVSKHANSEYDGPSGEPSSQNTDRAVDLSENTHKEGVQRKQEEERAEQVPLETRDPEDHLDHKDMIPLPKPRSIRRKHRRSSRQNEVSSTEDVEPIRRGSNSRRRESSRKGLQILFDDENPKQDKEEKVIDKMLLHYCKKPSSFDIGKLVPKSNAHPDEQRTVHAAESSHGQRKYVQDEESEHVQVPTRSLSLPHKHSSPPEAIKAFTRVNSLQPDNQARHVHPKLPDYEDFVERMATLRGK</sequence>
<proteinExistence type="inferred from homology"/>
<feature type="compositionally biased region" description="Basic and acidic residues" evidence="2">
    <location>
        <begin position="430"/>
        <end position="439"/>
    </location>
</feature>
<feature type="region of interest" description="Disordered" evidence="2">
    <location>
        <begin position="362"/>
        <end position="601"/>
    </location>
</feature>
<dbReference type="AlphaFoldDB" id="A0AAV3Q6Y3"/>
<dbReference type="InterPro" id="IPR005061">
    <property type="entry name" value="Ist1"/>
</dbReference>
<dbReference type="PANTHER" id="PTHR12161:SF14">
    <property type="entry name" value="REGULATOR OF VPS4 ACTIVITY IN THE MVB PATHWAY PROTEIN"/>
    <property type="match status" value="1"/>
</dbReference>
<dbReference type="GO" id="GO:0015031">
    <property type="term" value="P:protein transport"/>
    <property type="evidence" value="ECO:0007669"/>
    <property type="project" value="InterPro"/>
</dbReference>
<evidence type="ECO:0000256" key="1">
    <source>
        <dbReference type="ARBA" id="ARBA00005536"/>
    </source>
</evidence>
<feature type="compositionally biased region" description="Low complexity" evidence="2">
    <location>
        <begin position="396"/>
        <end position="406"/>
    </location>
</feature>
<feature type="region of interest" description="Disordered" evidence="2">
    <location>
        <begin position="621"/>
        <end position="678"/>
    </location>
</feature>
<dbReference type="FunFam" id="1.20.1260.60:FF:000002">
    <property type="entry name" value="Vacuolar protein sorting-associated protein IST1"/>
    <property type="match status" value="1"/>
</dbReference>
<accession>A0AAV3Q6Y3</accession>
<dbReference type="Gene3D" id="1.20.1260.60">
    <property type="entry name" value="Vacuolar protein sorting-associated protein Ist1"/>
    <property type="match status" value="1"/>
</dbReference>
<feature type="compositionally biased region" description="Basic residues" evidence="2">
    <location>
        <begin position="548"/>
        <end position="558"/>
    </location>
</feature>
<reference evidence="3 4" key="1">
    <citation type="submission" date="2024-01" db="EMBL/GenBank/DDBJ databases">
        <title>The complete chloroplast genome sequence of Lithospermum erythrorhizon: insights into the phylogenetic relationship among Boraginaceae species and the maternal lineages of purple gromwells.</title>
        <authorList>
            <person name="Okada T."/>
            <person name="Watanabe K."/>
        </authorList>
    </citation>
    <scope>NUCLEOTIDE SEQUENCE [LARGE SCALE GENOMIC DNA]</scope>
</reference>
<dbReference type="Pfam" id="PF03398">
    <property type="entry name" value="Ist1"/>
    <property type="match status" value="1"/>
</dbReference>
<evidence type="ECO:0000313" key="4">
    <source>
        <dbReference type="Proteomes" id="UP001454036"/>
    </source>
</evidence>
<feature type="region of interest" description="Disordered" evidence="2">
    <location>
        <begin position="275"/>
        <end position="303"/>
    </location>
</feature>
<evidence type="ECO:0008006" key="5">
    <source>
        <dbReference type="Google" id="ProtNLM"/>
    </source>
</evidence>
<dbReference type="EMBL" id="BAABME010003488">
    <property type="protein sequence ID" value="GAA0158983.1"/>
    <property type="molecule type" value="Genomic_DNA"/>
</dbReference>
<feature type="compositionally biased region" description="Basic and acidic residues" evidence="2">
    <location>
        <begin position="276"/>
        <end position="303"/>
    </location>
</feature>
<evidence type="ECO:0000313" key="3">
    <source>
        <dbReference type="EMBL" id="GAA0158983.1"/>
    </source>
</evidence>
<feature type="compositionally biased region" description="Basic and acidic residues" evidence="2">
    <location>
        <begin position="500"/>
        <end position="541"/>
    </location>
</feature>
<feature type="compositionally biased region" description="Basic and acidic residues" evidence="2">
    <location>
        <begin position="631"/>
        <end position="640"/>
    </location>
</feature>
<dbReference type="InterPro" id="IPR042277">
    <property type="entry name" value="IST1-like"/>
</dbReference>
<keyword evidence="4" id="KW-1185">Reference proteome</keyword>
<comment type="similarity">
    <text evidence="1">Belongs to the IST1 family.</text>
</comment>
<dbReference type="Proteomes" id="UP001454036">
    <property type="component" value="Unassembled WGS sequence"/>
</dbReference>
<comment type="caution">
    <text evidence="3">The sequence shown here is derived from an EMBL/GenBank/DDBJ whole genome shotgun (WGS) entry which is preliminary data.</text>
</comment>
<dbReference type="PANTHER" id="PTHR12161">
    <property type="entry name" value="IST1 FAMILY MEMBER"/>
    <property type="match status" value="1"/>
</dbReference>
<protein>
    <recommendedName>
        <fullName evidence="5">Vacuolar protein sorting-associated protein Ist1</fullName>
    </recommendedName>
</protein>
<organism evidence="3 4">
    <name type="scientific">Lithospermum erythrorhizon</name>
    <name type="common">Purple gromwell</name>
    <name type="synonym">Lithospermum officinale var. erythrorhizon</name>
    <dbReference type="NCBI Taxonomy" id="34254"/>
    <lineage>
        <taxon>Eukaryota</taxon>
        <taxon>Viridiplantae</taxon>
        <taxon>Streptophyta</taxon>
        <taxon>Embryophyta</taxon>
        <taxon>Tracheophyta</taxon>
        <taxon>Spermatophyta</taxon>
        <taxon>Magnoliopsida</taxon>
        <taxon>eudicotyledons</taxon>
        <taxon>Gunneridae</taxon>
        <taxon>Pentapetalae</taxon>
        <taxon>asterids</taxon>
        <taxon>lamiids</taxon>
        <taxon>Boraginales</taxon>
        <taxon>Boraginaceae</taxon>
        <taxon>Boraginoideae</taxon>
        <taxon>Lithospermeae</taxon>
        <taxon>Lithospermum</taxon>
    </lineage>
</organism>
<gene>
    <name evidence="3" type="ORF">LIER_15874</name>
</gene>
<name>A0AAV3Q6Y3_LITER</name>
<evidence type="ECO:0000256" key="2">
    <source>
        <dbReference type="SAM" id="MobiDB-lite"/>
    </source>
</evidence>